<keyword evidence="3" id="KW-1185">Reference proteome</keyword>
<dbReference type="EMBL" id="UZAN01065709">
    <property type="protein sequence ID" value="VDP94028.1"/>
    <property type="molecule type" value="Genomic_DNA"/>
</dbReference>
<dbReference type="AlphaFoldDB" id="A0A183BC21"/>
<evidence type="ECO:0000313" key="4">
    <source>
        <dbReference type="WBParaSite" id="ECPE_0001679901-mRNA-1"/>
    </source>
</evidence>
<dbReference type="PROSITE" id="PS51391">
    <property type="entry name" value="CID"/>
    <property type="match status" value="1"/>
</dbReference>
<sequence>MTCLRVMKKSASALTSFGAARLPGCCTRDGDCRWLEAFRDMAQNRSVYPASQLALLYVANEILTKCSKYGVPEFKDTLKPFVTEAVCHLRPGHMIPKLSKLFNYWSHHKIFEPKFVQQLLNNIAPYGQDQSKGYPVSSAPDTEEAAKNFNPETLIESLRKLKKLEDELDDAAKPDVGAIYVDHPIASIVSSLKSKNESRALSQQVSQRLMLNKVIL</sequence>
<evidence type="ECO:0000259" key="1">
    <source>
        <dbReference type="PROSITE" id="PS51391"/>
    </source>
</evidence>
<proteinExistence type="predicted"/>
<feature type="domain" description="CID" evidence="1">
    <location>
        <begin position="1"/>
        <end position="127"/>
    </location>
</feature>
<gene>
    <name evidence="2" type="ORF">ECPE_LOCUS16756</name>
</gene>
<dbReference type="OrthoDB" id="10069473at2759"/>
<dbReference type="Gene3D" id="1.25.40.90">
    <property type="match status" value="1"/>
</dbReference>
<dbReference type="InterPro" id="IPR006569">
    <property type="entry name" value="CID_dom"/>
</dbReference>
<accession>A0A183BC21</accession>
<evidence type="ECO:0000313" key="3">
    <source>
        <dbReference type="Proteomes" id="UP000272942"/>
    </source>
</evidence>
<name>A0A183BC21_9TREM</name>
<protein>
    <submittedName>
        <fullName evidence="4">CID domain-containing protein</fullName>
    </submittedName>
</protein>
<dbReference type="Proteomes" id="UP000272942">
    <property type="component" value="Unassembled WGS sequence"/>
</dbReference>
<evidence type="ECO:0000313" key="2">
    <source>
        <dbReference type="EMBL" id="VDP94028.1"/>
    </source>
</evidence>
<reference evidence="2 3" key="2">
    <citation type="submission" date="2018-11" db="EMBL/GenBank/DDBJ databases">
        <authorList>
            <consortium name="Pathogen Informatics"/>
        </authorList>
    </citation>
    <scope>NUCLEOTIDE SEQUENCE [LARGE SCALE GENOMIC DNA]</scope>
    <source>
        <strain evidence="2 3">Egypt</strain>
    </source>
</reference>
<reference evidence="4" key="1">
    <citation type="submission" date="2016-06" db="UniProtKB">
        <authorList>
            <consortium name="WormBaseParasite"/>
        </authorList>
    </citation>
    <scope>IDENTIFICATION</scope>
</reference>
<dbReference type="InterPro" id="IPR008942">
    <property type="entry name" value="ENTH_VHS"/>
</dbReference>
<dbReference type="WBParaSite" id="ECPE_0001679901-mRNA-1">
    <property type="protein sequence ID" value="ECPE_0001679901-mRNA-1"/>
    <property type="gene ID" value="ECPE_0001679901"/>
</dbReference>
<organism evidence="4">
    <name type="scientific">Echinostoma caproni</name>
    <dbReference type="NCBI Taxonomy" id="27848"/>
    <lineage>
        <taxon>Eukaryota</taxon>
        <taxon>Metazoa</taxon>
        <taxon>Spiralia</taxon>
        <taxon>Lophotrochozoa</taxon>
        <taxon>Platyhelminthes</taxon>
        <taxon>Trematoda</taxon>
        <taxon>Digenea</taxon>
        <taxon>Plagiorchiida</taxon>
        <taxon>Echinostomata</taxon>
        <taxon>Echinostomatoidea</taxon>
        <taxon>Echinostomatidae</taxon>
        <taxon>Echinostoma</taxon>
    </lineage>
</organism>
<dbReference type="Pfam" id="PF04818">
    <property type="entry name" value="CID"/>
    <property type="match status" value="1"/>
</dbReference>